<dbReference type="Pfam" id="PF03107">
    <property type="entry name" value="C1_2"/>
    <property type="match status" value="5"/>
</dbReference>
<evidence type="ECO:0000259" key="6">
    <source>
        <dbReference type="SMART" id="SM00249"/>
    </source>
</evidence>
<feature type="domain" description="Zinc finger PHD-type" evidence="6">
    <location>
        <begin position="134"/>
        <end position="209"/>
    </location>
</feature>
<evidence type="ECO:0000256" key="1">
    <source>
        <dbReference type="ARBA" id="ARBA00022723"/>
    </source>
</evidence>
<evidence type="ECO:0000313" key="7">
    <source>
        <dbReference type="EMBL" id="KAB1202275.1"/>
    </source>
</evidence>
<dbReference type="Proteomes" id="UP000516437">
    <property type="component" value="Chromosome 8"/>
</dbReference>
<keyword evidence="8" id="KW-1185">Reference proteome</keyword>
<feature type="domain" description="Phorbol-ester/DAG-type" evidence="5">
    <location>
        <begin position="402"/>
        <end position="447"/>
    </location>
</feature>
<dbReference type="InterPro" id="IPR053192">
    <property type="entry name" value="Vacuole_Formation_Reg"/>
</dbReference>
<keyword evidence="1" id="KW-0479">Metal-binding</keyword>
<keyword evidence="2" id="KW-0677">Repeat</keyword>
<protein>
    <recommendedName>
        <fullName evidence="9">Phorbol-ester/DAG-type domain-containing protein</fullName>
    </recommendedName>
</protein>
<dbReference type="AlphaFoldDB" id="A0A6A1UPE9"/>
<accession>A0A6A1UPE9</accession>
<dbReference type="PANTHER" id="PTHR32410:SF163">
    <property type="entry name" value="DC1 DOMAIN-CONTAINING PROTEIN"/>
    <property type="match status" value="1"/>
</dbReference>
<evidence type="ECO:0000313" key="8">
    <source>
        <dbReference type="Proteomes" id="UP000516437"/>
    </source>
</evidence>
<dbReference type="SMART" id="SM00249">
    <property type="entry name" value="PHD"/>
    <property type="match status" value="3"/>
</dbReference>
<gene>
    <name evidence="7" type="ORF">CJ030_MR8G010109</name>
</gene>
<dbReference type="EMBL" id="RXIC02000026">
    <property type="protein sequence ID" value="KAB1202275.1"/>
    <property type="molecule type" value="Genomic_DNA"/>
</dbReference>
<feature type="domain" description="Zinc finger PHD-type" evidence="6">
    <location>
        <begin position="248"/>
        <end position="307"/>
    </location>
</feature>
<name>A0A6A1UPE9_9ROSI</name>
<evidence type="ECO:0000259" key="5">
    <source>
        <dbReference type="SMART" id="SM00109"/>
    </source>
</evidence>
<dbReference type="InterPro" id="IPR046349">
    <property type="entry name" value="C1-like_sf"/>
</dbReference>
<feature type="domain" description="Phorbol-ester/DAG-type" evidence="5">
    <location>
        <begin position="122"/>
        <end position="166"/>
    </location>
</feature>
<reference evidence="7 8" key="1">
    <citation type="journal article" date="2019" name="Plant Biotechnol. J.">
        <title>The red bayberry genome and genetic basis of sex determination.</title>
        <authorList>
            <person name="Jia H.M."/>
            <person name="Jia H.J."/>
            <person name="Cai Q.L."/>
            <person name="Wang Y."/>
            <person name="Zhao H.B."/>
            <person name="Yang W.F."/>
            <person name="Wang G.Y."/>
            <person name="Li Y.H."/>
            <person name="Zhan D.L."/>
            <person name="Shen Y.T."/>
            <person name="Niu Q.F."/>
            <person name="Chang L."/>
            <person name="Qiu J."/>
            <person name="Zhao L."/>
            <person name="Xie H.B."/>
            <person name="Fu W.Y."/>
            <person name="Jin J."/>
            <person name="Li X.W."/>
            <person name="Jiao Y."/>
            <person name="Zhou C.C."/>
            <person name="Tu T."/>
            <person name="Chai C.Y."/>
            <person name="Gao J.L."/>
            <person name="Fan L.J."/>
            <person name="van de Weg E."/>
            <person name="Wang J.Y."/>
            <person name="Gao Z.S."/>
        </authorList>
    </citation>
    <scope>NUCLEOTIDE SEQUENCE [LARGE SCALE GENOMIC DNA]</scope>
    <source>
        <tissue evidence="7">Leaves</tissue>
    </source>
</reference>
<organism evidence="7 8">
    <name type="scientific">Morella rubra</name>
    <name type="common">Chinese bayberry</name>
    <dbReference type="NCBI Taxonomy" id="262757"/>
    <lineage>
        <taxon>Eukaryota</taxon>
        <taxon>Viridiplantae</taxon>
        <taxon>Streptophyta</taxon>
        <taxon>Embryophyta</taxon>
        <taxon>Tracheophyta</taxon>
        <taxon>Spermatophyta</taxon>
        <taxon>Magnoliopsida</taxon>
        <taxon>eudicotyledons</taxon>
        <taxon>Gunneridae</taxon>
        <taxon>Pentapetalae</taxon>
        <taxon>rosids</taxon>
        <taxon>fabids</taxon>
        <taxon>Fagales</taxon>
        <taxon>Myricaceae</taxon>
        <taxon>Morella</taxon>
    </lineage>
</organism>
<dbReference type="SMART" id="SM00109">
    <property type="entry name" value="C1"/>
    <property type="match status" value="3"/>
</dbReference>
<evidence type="ECO:0008006" key="9">
    <source>
        <dbReference type="Google" id="ProtNLM"/>
    </source>
</evidence>
<evidence type="ECO:0000256" key="3">
    <source>
        <dbReference type="ARBA" id="ARBA00022771"/>
    </source>
</evidence>
<feature type="domain" description="Phorbol-ester/DAG-type" evidence="5">
    <location>
        <begin position="75"/>
        <end position="119"/>
    </location>
</feature>
<dbReference type="GO" id="GO:0008270">
    <property type="term" value="F:zinc ion binding"/>
    <property type="evidence" value="ECO:0007669"/>
    <property type="project" value="UniProtKB-KW"/>
</dbReference>
<keyword evidence="3" id="KW-0863">Zinc-finger</keyword>
<dbReference type="SUPFAM" id="SSF57889">
    <property type="entry name" value="Cysteine-rich domain"/>
    <property type="match status" value="5"/>
</dbReference>
<proteinExistence type="predicted"/>
<dbReference type="OrthoDB" id="1877533at2759"/>
<dbReference type="InterPro" id="IPR004146">
    <property type="entry name" value="DC1"/>
</dbReference>
<dbReference type="InterPro" id="IPR002219">
    <property type="entry name" value="PKC_DAG/PE"/>
</dbReference>
<keyword evidence="4" id="KW-0862">Zinc</keyword>
<feature type="domain" description="Zinc finger PHD-type" evidence="6">
    <location>
        <begin position="364"/>
        <end position="434"/>
    </location>
</feature>
<dbReference type="InterPro" id="IPR001965">
    <property type="entry name" value="Znf_PHD"/>
</dbReference>
<comment type="caution">
    <text evidence="7">The sequence shown here is derived from an EMBL/GenBank/DDBJ whole genome shotgun (WGS) entry which is preliminary data.</text>
</comment>
<evidence type="ECO:0000256" key="2">
    <source>
        <dbReference type="ARBA" id="ARBA00022737"/>
    </source>
</evidence>
<dbReference type="PANTHER" id="PTHR32410">
    <property type="entry name" value="CYSTEINE/HISTIDINE-RICH C1 DOMAIN FAMILY PROTEIN"/>
    <property type="match status" value="1"/>
</dbReference>
<evidence type="ECO:0000256" key="4">
    <source>
        <dbReference type="ARBA" id="ARBA00022833"/>
    </source>
</evidence>
<sequence>MEVQHIIHKHPLIFNEQLQNDRTRQDCCWCMETSPIVGSNYSCKECSWFILHKSCAESPRELHHLLHPKHPLILHAHQKWFICDGCNGLFQNWSYYCSHCNFNLDPKCASLRLTKESLCHDHPLTLVRKLLPFTCDFCGEEGEGMFYICTTCPFVVHPNCSSLMTSAEQATIDAEIHDHPLILCGNIYHSYVMLVEREIRQFYFCASCSFVVHQKCISFPKIVKVVRHKQHPLNLIYSLQDGQSHHKVCQICAQIVDTNYGLYYCSSCNFLVHLHCAMTKEERDQTFVPRLKDTKVIEEDPVCERHEKSIDLPPYVVKNSKRGVDGIEIDVEIQHFSHNHHLMLTNEPDINEQCDGLHFDDLFRCNACRRESNGFSYCCEDCDVDLDVKCASISNIFTHDSHVHKLILSSASGLDICSGCDSATQYGFRCGNCKFMLDFKCATLQHSTSYGPHEHPFILCYSAEDDSDGVTSSYYCADCSYPAHLNCILGKFPNIKFGKTYKVDIHEHLLTLVQKTWDHPSCKICKDPCEDLTLECAECNFSAHRSCCV</sequence>